<protein>
    <submittedName>
        <fullName evidence="3">Hydrolase</fullName>
    </submittedName>
</protein>
<reference evidence="3" key="2">
    <citation type="submission" date="2020-09" db="EMBL/GenBank/DDBJ databases">
        <authorList>
            <person name="Sun Q."/>
            <person name="Zhou Y."/>
        </authorList>
    </citation>
    <scope>NUCLEOTIDE SEQUENCE</scope>
    <source>
        <strain evidence="3">CGMCC 1.7081</strain>
    </source>
</reference>
<evidence type="ECO:0000313" key="4">
    <source>
        <dbReference type="Proteomes" id="UP000611500"/>
    </source>
</evidence>
<dbReference type="InterPro" id="IPR029058">
    <property type="entry name" value="AB_hydrolase_fold"/>
</dbReference>
<dbReference type="RefSeq" id="WP_028093231.1">
    <property type="nucleotide sequence ID" value="NZ_BNAP01000005.1"/>
</dbReference>
<proteinExistence type="predicted"/>
<keyword evidence="4" id="KW-1185">Reference proteome</keyword>
<name>A0A8J3MD62_9RHOB</name>
<dbReference type="Pfam" id="PF07859">
    <property type="entry name" value="Abhydrolase_3"/>
    <property type="match status" value="1"/>
</dbReference>
<gene>
    <name evidence="3" type="ORF">GCM10010961_17640</name>
</gene>
<reference evidence="3" key="1">
    <citation type="journal article" date="2014" name="Int. J. Syst. Evol. Microbiol.">
        <title>Complete genome sequence of Corynebacterium casei LMG S-19264T (=DSM 44701T), isolated from a smear-ripened cheese.</title>
        <authorList>
            <consortium name="US DOE Joint Genome Institute (JGI-PGF)"/>
            <person name="Walter F."/>
            <person name="Albersmeier A."/>
            <person name="Kalinowski J."/>
            <person name="Ruckert C."/>
        </authorList>
    </citation>
    <scope>NUCLEOTIDE SEQUENCE</scope>
    <source>
        <strain evidence="3">CGMCC 1.7081</strain>
    </source>
</reference>
<dbReference type="GO" id="GO:0016787">
    <property type="term" value="F:hydrolase activity"/>
    <property type="evidence" value="ECO:0007669"/>
    <property type="project" value="UniProtKB-KW"/>
</dbReference>
<dbReference type="InterPro" id="IPR050300">
    <property type="entry name" value="GDXG_lipolytic_enzyme"/>
</dbReference>
<evidence type="ECO:0000259" key="2">
    <source>
        <dbReference type="Pfam" id="PF07859"/>
    </source>
</evidence>
<evidence type="ECO:0000256" key="1">
    <source>
        <dbReference type="ARBA" id="ARBA00022801"/>
    </source>
</evidence>
<dbReference type="Proteomes" id="UP000611500">
    <property type="component" value="Unassembled WGS sequence"/>
</dbReference>
<accession>A0A8J3MD62</accession>
<organism evidence="3 4">
    <name type="scientific">Pseudodonghicola xiamenensis</name>
    <dbReference type="NCBI Taxonomy" id="337702"/>
    <lineage>
        <taxon>Bacteria</taxon>
        <taxon>Pseudomonadati</taxon>
        <taxon>Pseudomonadota</taxon>
        <taxon>Alphaproteobacteria</taxon>
        <taxon>Rhodobacterales</taxon>
        <taxon>Paracoccaceae</taxon>
        <taxon>Pseudodonghicola</taxon>
    </lineage>
</organism>
<sequence>MSWQGAVFNRLLRLTEKPYLSRASDPEAMRARFLGRARLFFPVPRSVPVTAVPGGLWVGGAPGRGPVILYFHGGAFVFGAPETHKGLVARLAQLAGMPVVLPRYRLAPEGPFPAALVDARAAYESLLARGVAAERIVIGGDSAGGGLALSLLGDLCSRGAPQPAASFAFSPVTDLTFSGESILSNAVRDVMLPAARTRDLATIYLQGADPRDPRASPLFADFTGAGPVWLTAGRTEILLDDTRRMAELLRQQGVPVEEIIAGDLPHVWPFSWRWLPEADRTLRDLAGWIRTAVAPSVES</sequence>
<dbReference type="Gene3D" id="3.40.50.1820">
    <property type="entry name" value="alpha/beta hydrolase"/>
    <property type="match status" value="1"/>
</dbReference>
<dbReference type="InterPro" id="IPR013094">
    <property type="entry name" value="AB_hydrolase_3"/>
</dbReference>
<dbReference type="EMBL" id="BNAP01000005">
    <property type="protein sequence ID" value="GHG88513.1"/>
    <property type="molecule type" value="Genomic_DNA"/>
</dbReference>
<feature type="domain" description="Alpha/beta hydrolase fold-3" evidence="2">
    <location>
        <begin position="68"/>
        <end position="268"/>
    </location>
</feature>
<dbReference type="SUPFAM" id="SSF53474">
    <property type="entry name" value="alpha/beta-Hydrolases"/>
    <property type="match status" value="1"/>
</dbReference>
<evidence type="ECO:0000313" key="3">
    <source>
        <dbReference type="EMBL" id="GHG88513.1"/>
    </source>
</evidence>
<keyword evidence="1 3" id="KW-0378">Hydrolase</keyword>
<dbReference type="PANTHER" id="PTHR48081">
    <property type="entry name" value="AB HYDROLASE SUPERFAMILY PROTEIN C4A8.06C"/>
    <property type="match status" value="1"/>
</dbReference>
<dbReference type="AlphaFoldDB" id="A0A8J3MD62"/>
<comment type="caution">
    <text evidence="3">The sequence shown here is derived from an EMBL/GenBank/DDBJ whole genome shotgun (WGS) entry which is preliminary data.</text>
</comment>
<dbReference type="PANTHER" id="PTHR48081:SF8">
    <property type="entry name" value="ALPHA_BETA HYDROLASE FOLD-3 DOMAIN-CONTAINING PROTEIN-RELATED"/>
    <property type="match status" value="1"/>
</dbReference>